<feature type="compositionally biased region" description="Low complexity" evidence="1">
    <location>
        <begin position="371"/>
        <end position="380"/>
    </location>
</feature>
<organism evidence="2 3">
    <name type="scientific">Hydnum rufescens UP504</name>
    <dbReference type="NCBI Taxonomy" id="1448309"/>
    <lineage>
        <taxon>Eukaryota</taxon>
        <taxon>Fungi</taxon>
        <taxon>Dikarya</taxon>
        <taxon>Basidiomycota</taxon>
        <taxon>Agaricomycotina</taxon>
        <taxon>Agaricomycetes</taxon>
        <taxon>Cantharellales</taxon>
        <taxon>Hydnaceae</taxon>
        <taxon>Hydnum</taxon>
    </lineage>
</organism>
<feature type="region of interest" description="Disordered" evidence="1">
    <location>
        <begin position="371"/>
        <end position="517"/>
    </location>
</feature>
<feature type="compositionally biased region" description="Pro residues" evidence="1">
    <location>
        <begin position="205"/>
        <end position="216"/>
    </location>
</feature>
<keyword evidence="3" id="KW-1185">Reference proteome</keyword>
<comment type="caution">
    <text evidence="2">The sequence shown here is derived from an EMBL/GenBank/DDBJ whole genome shotgun (WGS) entry which is preliminary data.</text>
</comment>
<feature type="compositionally biased region" description="Low complexity" evidence="1">
    <location>
        <begin position="433"/>
        <end position="451"/>
    </location>
</feature>
<evidence type="ECO:0000313" key="2">
    <source>
        <dbReference type="EMBL" id="KAF9518647.1"/>
    </source>
</evidence>
<feature type="region of interest" description="Disordered" evidence="1">
    <location>
        <begin position="122"/>
        <end position="340"/>
    </location>
</feature>
<feature type="compositionally biased region" description="Basic and acidic residues" evidence="1">
    <location>
        <begin position="122"/>
        <end position="133"/>
    </location>
</feature>
<evidence type="ECO:0000313" key="3">
    <source>
        <dbReference type="Proteomes" id="UP000886523"/>
    </source>
</evidence>
<feature type="compositionally biased region" description="Low complexity" evidence="1">
    <location>
        <begin position="161"/>
        <end position="187"/>
    </location>
</feature>
<feature type="compositionally biased region" description="Low complexity" evidence="1">
    <location>
        <begin position="195"/>
        <end position="204"/>
    </location>
</feature>
<protein>
    <submittedName>
        <fullName evidence="2">Uncharacterized protein</fullName>
    </submittedName>
</protein>
<feature type="compositionally biased region" description="Low complexity" evidence="1">
    <location>
        <begin position="298"/>
        <end position="321"/>
    </location>
</feature>
<dbReference type="OrthoDB" id="2587563at2759"/>
<sequence>MPLSSDVQLRGPGEKGPLKRAMMLRLSSEAFLALKAALVKEAAGNKKPAIEVQFGDHEPSALFIGGQRVELTDVPESVFEIYRQKRNPGKKFNQNPLQLYGTVSSSLTAKRVLNEDVVDRVHQRSQQAEEERTKRKAIYLGDAPQPGTGKKRKVTSSQNGASSLAKQALSQSRRTSVAATPTPTITSPNPPISHTPPVNTDKPLAPQPPKPNPPPLASSSTPLSVVATPPRRPVPKASNKVTDPPLVSADGFLTSTWKGGLKGKADATASNGAKPSGARSKVIKSSPLIDPDLPTIPASAKSSDSSSASSASTHLLAAAASTPTHKANGKSKKHNTSVDDELVAAAAAPITSSKQKKKPKVEDELVAAAAAIPAAAPLAPKAKKKVSGKSPHDRDPPTTSRSRPSDASAGRAVPPPSPKMSPVAKGLTNGTKPQSRSTAPSSRASATISAPPHRPAAATHGNGGHSRRASARYTSSSESDTPPLASQSIDATPAVGRRPKRKRPNSSRATLSIENLSKPLPTERQALREEYDACYVKYSSAWARILAEKHRQEQLLKQLGGADDEIDVGEDTDQSGEDVEALLRTYNAFHDRLGKIRAALGV</sequence>
<dbReference type="Proteomes" id="UP000886523">
    <property type="component" value="Unassembled WGS sequence"/>
</dbReference>
<proteinExistence type="predicted"/>
<evidence type="ECO:0000256" key="1">
    <source>
        <dbReference type="SAM" id="MobiDB-lite"/>
    </source>
</evidence>
<feature type="compositionally biased region" description="Low complexity" evidence="1">
    <location>
        <begin position="217"/>
        <end position="229"/>
    </location>
</feature>
<dbReference type="AlphaFoldDB" id="A0A9P6DYN3"/>
<dbReference type="EMBL" id="MU128923">
    <property type="protein sequence ID" value="KAF9518647.1"/>
    <property type="molecule type" value="Genomic_DNA"/>
</dbReference>
<gene>
    <name evidence="2" type="ORF">BS47DRAFT_1338091</name>
</gene>
<name>A0A9P6DYN3_9AGAM</name>
<reference evidence="2" key="1">
    <citation type="journal article" date="2020" name="Nat. Commun.">
        <title>Large-scale genome sequencing of mycorrhizal fungi provides insights into the early evolution of symbiotic traits.</title>
        <authorList>
            <person name="Miyauchi S."/>
            <person name="Kiss E."/>
            <person name="Kuo A."/>
            <person name="Drula E."/>
            <person name="Kohler A."/>
            <person name="Sanchez-Garcia M."/>
            <person name="Morin E."/>
            <person name="Andreopoulos B."/>
            <person name="Barry K.W."/>
            <person name="Bonito G."/>
            <person name="Buee M."/>
            <person name="Carver A."/>
            <person name="Chen C."/>
            <person name="Cichocki N."/>
            <person name="Clum A."/>
            <person name="Culley D."/>
            <person name="Crous P.W."/>
            <person name="Fauchery L."/>
            <person name="Girlanda M."/>
            <person name="Hayes R.D."/>
            <person name="Keri Z."/>
            <person name="LaButti K."/>
            <person name="Lipzen A."/>
            <person name="Lombard V."/>
            <person name="Magnuson J."/>
            <person name="Maillard F."/>
            <person name="Murat C."/>
            <person name="Nolan M."/>
            <person name="Ohm R.A."/>
            <person name="Pangilinan J."/>
            <person name="Pereira M.F."/>
            <person name="Perotto S."/>
            <person name="Peter M."/>
            <person name="Pfister S."/>
            <person name="Riley R."/>
            <person name="Sitrit Y."/>
            <person name="Stielow J.B."/>
            <person name="Szollosi G."/>
            <person name="Zifcakova L."/>
            <person name="Stursova M."/>
            <person name="Spatafora J.W."/>
            <person name="Tedersoo L."/>
            <person name="Vaario L.M."/>
            <person name="Yamada A."/>
            <person name="Yan M."/>
            <person name="Wang P."/>
            <person name="Xu J."/>
            <person name="Bruns T."/>
            <person name="Baldrian P."/>
            <person name="Vilgalys R."/>
            <person name="Dunand C."/>
            <person name="Henrissat B."/>
            <person name="Grigoriev I.V."/>
            <person name="Hibbett D."/>
            <person name="Nagy L.G."/>
            <person name="Martin F.M."/>
        </authorList>
    </citation>
    <scope>NUCLEOTIDE SEQUENCE</scope>
    <source>
        <strain evidence="2">UP504</strain>
    </source>
</reference>
<accession>A0A9P6DYN3</accession>